<protein>
    <recommendedName>
        <fullName evidence="5">Transposase</fullName>
    </recommendedName>
</protein>
<reference evidence="4" key="1">
    <citation type="journal article" date="2011" name="Environ. Microbiol.">
        <title>Genomic insights into the metabolic potential of the polycyclic aromatic hydrocarbon degrading sulfate-reducing Deltaproteobacterium N47.</title>
        <authorList>
            <person name="Bergmann F."/>
            <person name="Selesi D."/>
            <person name="Weinmaier T."/>
            <person name="Tischler P."/>
            <person name="Rattei T."/>
            <person name="Meckenstock R.U."/>
        </authorList>
    </citation>
    <scope>NUCLEOTIDE SEQUENCE</scope>
</reference>
<dbReference type="InterPro" id="IPR025668">
    <property type="entry name" value="Tnp_DDE_dom"/>
</dbReference>
<evidence type="ECO:0000256" key="1">
    <source>
        <dbReference type="SAM" id="Coils"/>
    </source>
</evidence>
<evidence type="ECO:0008006" key="5">
    <source>
        <dbReference type="Google" id="ProtNLM"/>
    </source>
</evidence>
<dbReference type="EMBL" id="FR695866">
    <property type="protein sequence ID" value="CBX27312.1"/>
    <property type="molecule type" value="Genomic_DNA"/>
</dbReference>
<dbReference type="Pfam" id="PF13751">
    <property type="entry name" value="DDE_Tnp_1_6"/>
    <property type="match status" value="1"/>
</dbReference>
<proteinExistence type="predicted"/>
<dbReference type="PANTHER" id="PTHR33408">
    <property type="entry name" value="TRANSPOSASE"/>
    <property type="match status" value="1"/>
</dbReference>
<dbReference type="Pfam" id="PF05598">
    <property type="entry name" value="DUF772"/>
    <property type="match status" value="1"/>
</dbReference>
<sequence length="498" mass="56802">MPKFKAGESINQMVLFPETINDYLPEDHLAKLVLSIVSSLNINAIIFKFSDVGQKAYCPRILLSILFYGYSVGVRSSRKLSKACEERMDFMFLAKKLRPNYKTISEFRRDNLSEISELFQEIVLIGIKLGLVKIGNIKLSIDGTKIRANASGKLSKDEKGLEKLLSDVKEKVACILKEAEDIDQKENLEFGDKRGDELPKELKQLETRKDKIECAMQELRKEKAKLKKEKKGQLSKTEEKKIEGMKINLTDHDARYMKERNGCIRTNYNAQASVDEENQFIVAIDVTTDCNDKKQLIPMVRQSEENLGAEIDICKADNGYHSGDNLAKISENQIEALIDDSAKQRVGNDNFKYDKVNFKYNSETDTYICPEGKVLYLSTGTEEKSTYKCKDCVECFAKSKCTKRAKYKQVVRGKHEHLIEKNRAKLISDKGSKEYQKRMHTVEPVFGNIKFNLGFRQFLVRGIAKVKGEFNLMSIAHNIKKIATYCDKHAVSLDACLI</sequence>
<organism evidence="4">
    <name type="scientific">uncultured Desulfobacterium sp</name>
    <dbReference type="NCBI Taxonomy" id="201089"/>
    <lineage>
        <taxon>Bacteria</taxon>
        <taxon>Pseudomonadati</taxon>
        <taxon>Thermodesulfobacteriota</taxon>
        <taxon>Desulfobacteria</taxon>
        <taxon>Desulfobacterales</taxon>
        <taxon>Desulfobacteriaceae</taxon>
        <taxon>Desulfobacterium</taxon>
        <taxon>environmental samples</taxon>
    </lineage>
</organism>
<feature type="domain" description="Transposase DDE" evidence="3">
    <location>
        <begin position="368"/>
        <end position="482"/>
    </location>
</feature>
<dbReference type="NCBIfam" id="NF033551">
    <property type="entry name" value="transpos_IS1182"/>
    <property type="match status" value="1"/>
</dbReference>
<evidence type="ECO:0000313" key="4">
    <source>
        <dbReference type="EMBL" id="CBX27312.1"/>
    </source>
</evidence>
<evidence type="ECO:0000259" key="2">
    <source>
        <dbReference type="Pfam" id="PF05598"/>
    </source>
</evidence>
<dbReference type="PANTHER" id="PTHR33408:SF2">
    <property type="entry name" value="TRANSPOSASE DDE DOMAIN-CONTAINING PROTEIN"/>
    <property type="match status" value="1"/>
</dbReference>
<feature type="coiled-coil region" evidence="1">
    <location>
        <begin position="202"/>
        <end position="236"/>
    </location>
</feature>
<dbReference type="AlphaFoldDB" id="E1Y9R8"/>
<accession>E1Y9R8</accession>
<feature type="domain" description="Transposase InsH N-terminal" evidence="2">
    <location>
        <begin position="20"/>
        <end position="109"/>
    </location>
</feature>
<evidence type="ECO:0000259" key="3">
    <source>
        <dbReference type="Pfam" id="PF13751"/>
    </source>
</evidence>
<dbReference type="InterPro" id="IPR008490">
    <property type="entry name" value="Transposase_InsH_N"/>
</dbReference>
<keyword evidence="1" id="KW-0175">Coiled coil</keyword>
<gene>
    <name evidence="4" type="ORF">N47_H21340</name>
</gene>
<name>E1Y9R8_9BACT</name>
<dbReference type="InterPro" id="IPR047629">
    <property type="entry name" value="IS1182_transpos"/>
</dbReference>